<dbReference type="CDD" id="cd02209">
    <property type="entry name" value="cupin_XRE_C"/>
    <property type="match status" value="1"/>
</dbReference>
<dbReference type="GO" id="GO:0005829">
    <property type="term" value="C:cytosol"/>
    <property type="evidence" value="ECO:0007669"/>
    <property type="project" value="TreeGrafter"/>
</dbReference>
<accession>A0A832I3L5</accession>
<dbReference type="PROSITE" id="PS50943">
    <property type="entry name" value="HTH_CROC1"/>
    <property type="match status" value="1"/>
</dbReference>
<protein>
    <submittedName>
        <fullName evidence="4">Helix-turn-helix domain-containing protein</fullName>
    </submittedName>
</protein>
<dbReference type="InterPro" id="IPR011051">
    <property type="entry name" value="RmlC_Cupin_sf"/>
</dbReference>
<dbReference type="InterPro" id="IPR014710">
    <property type="entry name" value="RmlC-like_jellyroll"/>
</dbReference>
<dbReference type="SMART" id="SM00530">
    <property type="entry name" value="HTH_XRE"/>
    <property type="match status" value="1"/>
</dbReference>
<dbReference type="Gene3D" id="2.60.120.10">
    <property type="entry name" value="Jelly Rolls"/>
    <property type="match status" value="1"/>
</dbReference>
<name>A0A832I3L5_UNCEI</name>
<evidence type="ECO:0000313" key="4">
    <source>
        <dbReference type="EMBL" id="HGZ44549.1"/>
    </source>
</evidence>
<dbReference type="GO" id="GO:0003700">
    <property type="term" value="F:DNA-binding transcription factor activity"/>
    <property type="evidence" value="ECO:0007669"/>
    <property type="project" value="TreeGrafter"/>
</dbReference>
<feature type="region of interest" description="Disordered" evidence="2">
    <location>
        <begin position="189"/>
        <end position="209"/>
    </location>
</feature>
<dbReference type="InterPro" id="IPR001387">
    <property type="entry name" value="Cro/C1-type_HTH"/>
</dbReference>
<dbReference type="InterPro" id="IPR013096">
    <property type="entry name" value="Cupin_2"/>
</dbReference>
<dbReference type="Gene3D" id="1.10.260.40">
    <property type="entry name" value="lambda repressor-like DNA-binding domains"/>
    <property type="match status" value="1"/>
</dbReference>
<sequence>MQLGRKIRDLRLRQGLTVQQLAEASGLSKGFVSQVENERTSPSLATLHDLARALGTSVAYLVVEEEPTPHLVRAAERPRLAIGGNTSRVEVLSATPKRNLEVILVELPPGVPAGDKRHYHHGEEVLVCLEGSVRVVSGEHVLSLEQGDACHYDGRVPHAVENTGPTTARVLIAMTPAAFEPLVRVRAGGAGAAPPARPTAGAGGRRARA</sequence>
<dbReference type="PANTHER" id="PTHR46797:SF2">
    <property type="entry name" value="TRANSCRIPTIONAL REGULATOR"/>
    <property type="match status" value="1"/>
</dbReference>
<proteinExistence type="predicted"/>
<keyword evidence="1" id="KW-0238">DNA-binding</keyword>
<dbReference type="GO" id="GO:0003677">
    <property type="term" value="F:DNA binding"/>
    <property type="evidence" value="ECO:0007669"/>
    <property type="project" value="UniProtKB-KW"/>
</dbReference>
<dbReference type="Pfam" id="PF07883">
    <property type="entry name" value="Cupin_2"/>
    <property type="match status" value="1"/>
</dbReference>
<comment type="caution">
    <text evidence="4">The sequence shown here is derived from an EMBL/GenBank/DDBJ whole genome shotgun (WGS) entry which is preliminary data.</text>
</comment>
<dbReference type="CDD" id="cd00093">
    <property type="entry name" value="HTH_XRE"/>
    <property type="match status" value="1"/>
</dbReference>
<feature type="domain" description="HTH cro/C1-type" evidence="3">
    <location>
        <begin position="7"/>
        <end position="61"/>
    </location>
</feature>
<organism evidence="4">
    <name type="scientific">Eiseniibacteriota bacterium</name>
    <dbReference type="NCBI Taxonomy" id="2212470"/>
    <lineage>
        <taxon>Bacteria</taxon>
        <taxon>Candidatus Eiseniibacteriota</taxon>
    </lineage>
</organism>
<dbReference type="AlphaFoldDB" id="A0A832I3L5"/>
<dbReference type="EMBL" id="DSQF01000030">
    <property type="protein sequence ID" value="HGZ44549.1"/>
    <property type="molecule type" value="Genomic_DNA"/>
</dbReference>
<reference evidence="4" key="1">
    <citation type="journal article" date="2020" name="mSystems">
        <title>Genome- and Community-Level Interaction Insights into Carbon Utilization and Element Cycling Functions of Hydrothermarchaeota in Hydrothermal Sediment.</title>
        <authorList>
            <person name="Zhou Z."/>
            <person name="Liu Y."/>
            <person name="Xu W."/>
            <person name="Pan J."/>
            <person name="Luo Z.H."/>
            <person name="Li M."/>
        </authorList>
    </citation>
    <scope>NUCLEOTIDE SEQUENCE [LARGE SCALE GENOMIC DNA]</scope>
    <source>
        <strain evidence="4">SpSt-381</strain>
    </source>
</reference>
<dbReference type="SUPFAM" id="SSF47413">
    <property type="entry name" value="lambda repressor-like DNA-binding domains"/>
    <property type="match status" value="1"/>
</dbReference>
<dbReference type="InterPro" id="IPR050807">
    <property type="entry name" value="TransReg_Diox_bact_type"/>
</dbReference>
<evidence type="ECO:0000256" key="1">
    <source>
        <dbReference type="ARBA" id="ARBA00023125"/>
    </source>
</evidence>
<evidence type="ECO:0000259" key="3">
    <source>
        <dbReference type="PROSITE" id="PS50943"/>
    </source>
</evidence>
<dbReference type="SUPFAM" id="SSF51182">
    <property type="entry name" value="RmlC-like cupins"/>
    <property type="match status" value="1"/>
</dbReference>
<dbReference type="PANTHER" id="PTHR46797">
    <property type="entry name" value="HTH-TYPE TRANSCRIPTIONAL REGULATOR"/>
    <property type="match status" value="1"/>
</dbReference>
<evidence type="ECO:0000256" key="2">
    <source>
        <dbReference type="SAM" id="MobiDB-lite"/>
    </source>
</evidence>
<dbReference type="InterPro" id="IPR010982">
    <property type="entry name" value="Lambda_DNA-bd_dom_sf"/>
</dbReference>
<dbReference type="Pfam" id="PF01381">
    <property type="entry name" value="HTH_3"/>
    <property type="match status" value="1"/>
</dbReference>
<gene>
    <name evidence="4" type="ORF">ENR23_14295</name>
</gene>